<dbReference type="RefSeq" id="WP_101280221.1">
    <property type="nucleotide sequence ID" value="NZ_CP031742.1"/>
</dbReference>
<evidence type="ECO:0000313" key="2">
    <source>
        <dbReference type="EMBL" id="AXQ57898.1"/>
    </source>
</evidence>
<protein>
    <recommendedName>
        <fullName evidence="6">Secreted protein</fullName>
    </recommendedName>
</protein>
<dbReference type="Proteomes" id="UP000259636">
    <property type="component" value="Chromosome"/>
</dbReference>
<dbReference type="EMBL" id="CP049945">
    <property type="protein sequence ID" value="QRF01565.1"/>
    <property type="molecule type" value="Genomic_DNA"/>
</dbReference>
<keyword evidence="1" id="KW-0732">Signal</keyword>
<reference evidence="2 4" key="1">
    <citation type="submission" date="2018-08" db="EMBL/GenBank/DDBJ databases">
        <authorList>
            <person name="Ferrada E.E."/>
            <person name="Latorre B.A."/>
        </authorList>
    </citation>
    <scope>NUCLEOTIDE SEQUENCE [LARGE SCALE GENOMIC DNA]</scope>
    <source>
        <strain evidence="2 4">VK-A60T</strain>
    </source>
</reference>
<dbReference type="EMBL" id="CP031742">
    <property type="protein sequence ID" value="AXQ57898.1"/>
    <property type="molecule type" value="Genomic_DNA"/>
</dbReference>
<accession>A0A385DHQ0</accession>
<dbReference type="Proteomes" id="UP000596311">
    <property type="component" value="Chromosome"/>
</dbReference>
<evidence type="ECO:0008006" key="6">
    <source>
        <dbReference type="Google" id="ProtNLM"/>
    </source>
</evidence>
<evidence type="ECO:0000313" key="5">
    <source>
        <dbReference type="Proteomes" id="UP000596311"/>
    </source>
</evidence>
<proteinExistence type="predicted"/>
<keyword evidence="5" id="KW-1185">Reference proteome</keyword>
<evidence type="ECO:0000256" key="1">
    <source>
        <dbReference type="SAM" id="SignalP"/>
    </source>
</evidence>
<organism evidence="2 4">
    <name type="scientific">Streptomyces koyangensis</name>
    <dbReference type="NCBI Taxonomy" id="188770"/>
    <lineage>
        <taxon>Bacteria</taxon>
        <taxon>Bacillati</taxon>
        <taxon>Actinomycetota</taxon>
        <taxon>Actinomycetes</taxon>
        <taxon>Kitasatosporales</taxon>
        <taxon>Streptomycetaceae</taxon>
        <taxon>Streptomyces</taxon>
        <taxon>Streptomyces aurantiacus group</taxon>
    </lineage>
</organism>
<dbReference type="GeneID" id="300117791"/>
<dbReference type="AlphaFoldDB" id="A0A385DHQ0"/>
<name>A0A385DHQ0_9ACTN</name>
<evidence type="ECO:0000313" key="3">
    <source>
        <dbReference type="EMBL" id="QRF01565.1"/>
    </source>
</evidence>
<sequence length="119" mass="12808">MHASPSPPRPAARRPRAAAAALALLLPLLTAAPAQAADEDPPPRPFGAHCRVITEDSEVTGFCHNPYPEPDQVRLHLRCAAWWDLDTDGPAREVGPAGTVKLTGRCWQAVHAAWVSHAR</sequence>
<reference evidence="3 5" key="2">
    <citation type="submission" date="2020-03" db="EMBL/GenBank/DDBJ databases">
        <title>Genome mining and metabolic profiling illuminate the polycyclic tetramate macrolactams from Streptomyces koyangensis SCSIO 5802.</title>
        <authorList>
            <person name="Ding W."/>
        </authorList>
    </citation>
    <scope>NUCLEOTIDE SEQUENCE [LARGE SCALE GENOMIC DNA]</scope>
    <source>
        <strain evidence="3 5">SCSIO 5802</strain>
    </source>
</reference>
<evidence type="ECO:0000313" key="4">
    <source>
        <dbReference type="Proteomes" id="UP000259636"/>
    </source>
</evidence>
<gene>
    <name evidence="2" type="ORF">D0C37_27060</name>
    <name evidence="3" type="ORF">G9U55_04690</name>
</gene>
<feature type="chain" id="PRO_5017294156" description="Secreted protein" evidence="1">
    <location>
        <begin position="37"/>
        <end position="119"/>
    </location>
</feature>
<dbReference type="KEGG" id="sky:D0C37_27060"/>
<feature type="signal peptide" evidence="1">
    <location>
        <begin position="1"/>
        <end position="36"/>
    </location>
</feature>